<sequence length="67" mass="8003">MDSISNLLDTVIDTVSNFVMSNPIVLLAILVMGGLWLFLSDDDDYRYRGRGRRDYRDDRYYDDRDYR</sequence>
<dbReference type="AlphaFoldDB" id="A0A2W5B5H1"/>
<name>A0A2W5B5H1_9CORY</name>
<dbReference type="EMBL" id="QFNY01000100">
    <property type="protein sequence ID" value="PZP00994.1"/>
    <property type="molecule type" value="Genomic_DNA"/>
</dbReference>
<evidence type="ECO:0000256" key="1">
    <source>
        <dbReference type="SAM" id="Phobius"/>
    </source>
</evidence>
<gene>
    <name evidence="2" type="ORF">DI609_05260</name>
</gene>
<keyword evidence="1" id="KW-0472">Membrane</keyword>
<evidence type="ECO:0000313" key="2">
    <source>
        <dbReference type="EMBL" id="PZP00994.1"/>
    </source>
</evidence>
<protein>
    <submittedName>
        <fullName evidence="2">Uncharacterized protein</fullName>
    </submittedName>
</protein>
<keyword evidence="1" id="KW-0812">Transmembrane</keyword>
<proteinExistence type="predicted"/>
<comment type="caution">
    <text evidence="2">The sequence shown here is derived from an EMBL/GenBank/DDBJ whole genome shotgun (WGS) entry which is preliminary data.</text>
</comment>
<keyword evidence="1" id="KW-1133">Transmembrane helix</keyword>
<dbReference type="Proteomes" id="UP000249451">
    <property type="component" value="Unassembled WGS sequence"/>
</dbReference>
<accession>A0A2W5B5H1</accession>
<feature type="transmembrane region" description="Helical" evidence="1">
    <location>
        <begin position="20"/>
        <end position="39"/>
    </location>
</feature>
<organism evidence="2 3">
    <name type="scientific">Corynebacterium urealyticum</name>
    <dbReference type="NCBI Taxonomy" id="43771"/>
    <lineage>
        <taxon>Bacteria</taxon>
        <taxon>Bacillati</taxon>
        <taxon>Actinomycetota</taxon>
        <taxon>Actinomycetes</taxon>
        <taxon>Mycobacteriales</taxon>
        <taxon>Corynebacteriaceae</taxon>
        <taxon>Corynebacterium</taxon>
    </lineage>
</organism>
<reference evidence="2 3" key="1">
    <citation type="submission" date="2017-11" db="EMBL/GenBank/DDBJ databases">
        <title>Infants hospitalized years apart are colonized by the same room-sourced microbial strains.</title>
        <authorList>
            <person name="Brooks B."/>
            <person name="Olm M.R."/>
            <person name="Firek B.A."/>
            <person name="Baker R."/>
            <person name="Thomas B.C."/>
            <person name="Morowitz M.J."/>
            <person name="Banfield J.F."/>
        </authorList>
    </citation>
    <scope>NUCLEOTIDE SEQUENCE [LARGE SCALE GENOMIC DNA]</scope>
    <source>
        <strain evidence="2">S2_012_000_R3_87</strain>
    </source>
</reference>
<evidence type="ECO:0000313" key="3">
    <source>
        <dbReference type="Proteomes" id="UP000249451"/>
    </source>
</evidence>